<evidence type="ECO:0000256" key="6">
    <source>
        <dbReference type="RuleBase" id="RU000461"/>
    </source>
</evidence>
<dbReference type="InterPro" id="IPR017972">
    <property type="entry name" value="Cyt_P450_CS"/>
</dbReference>
<evidence type="ECO:0000256" key="1">
    <source>
        <dbReference type="ARBA" id="ARBA00001971"/>
    </source>
</evidence>
<dbReference type="PRINTS" id="PR00385">
    <property type="entry name" value="P450"/>
</dbReference>
<dbReference type="InterPro" id="IPR036396">
    <property type="entry name" value="Cyt_P450_sf"/>
</dbReference>
<comment type="similarity">
    <text evidence="6">Belongs to the cytochrome P450 family.</text>
</comment>
<evidence type="ECO:0000256" key="4">
    <source>
        <dbReference type="ARBA" id="ARBA00023004"/>
    </source>
</evidence>
<proteinExistence type="inferred from homology"/>
<dbReference type="Proteomes" id="UP000050424">
    <property type="component" value="Unassembled WGS sequence"/>
</dbReference>
<dbReference type="Pfam" id="PF00067">
    <property type="entry name" value="p450"/>
    <property type="match status" value="1"/>
</dbReference>
<evidence type="ECO:0000256" key="2">
    <source>
        <dbReference type="ARBA" id="ARBA00022617"/>
    </source>
</evidence>
<dbReference type="GO" id="GO:0020037">
    <property type="term" value="F:heme binding"/>
    <property type="evidence" value="ECO:0007669"/>
    <property type="project" value="InterPro"/>
</dbReference>
<dbReference type="CDD" id="cd11060">
    <property type="entry name" value="CYP57A1-like"/>
    <property type="match status" value="1"/>
</dbReference>
<keyword evidence="6" id="KW-0560">Oxidoreductase</keyword>
<dbReference type="Gene3D" id="1.10.630.10">
    <property type="entry name" value="Cytochrome P450"/>
    <property type="match status" value="1"/>
</dbReference>
<dbReference type="STRING" id="78410.A0A0P7ALE2"/>
<dbReference type="OrthoDB" id="3934656at2759"/>
<dbReference type="AlphaFoldDB" id="A0A0P7ALE2"/>
<keyword evidence="4 5" id="KW-0408">Iron</keyword>
<name>A0A0P7ALE2_9HYPO</name>
<organism evidence="7 8">
    <name type="scientific">Neonectria ditissima</name>
    <dbReference type="NCBI Taxonomy" id="78410"/>
    <lineage>
        <taxon>Eukaryota</taxon>
        <taxon>Fungi</taxon>
        <taxon>Dikarya</taxon>
        <taxon>Ascomycota</taxon>
        <taxon>Pezizomycotina</taxon>
        <taxon>Sordariomycetes</taxon>
        <taxon>Hypocreomycetidae</taxon>
        <taxon>Hypocreales</taxon>
        <taxon>Nectriaceae</taxon>
        <taxon>Neonectria</taxon>
    </lineage>
</organism>
<dbReference type="GO" id="GO:0005506">
    <property type="term" value="F:iron ion binding"/>
    <property type="evidence" value="ECO:0007669"/>
    <property type="project" value="InterPro"/>
</dbReference>
<dbReference type="EMBL" id="LKCW01000301">
    <property type="protein sequence ID" value="KPM34793.1"/>
    <property type="molecule type" value="Genomic_DNA"/>
</dbReference>
<evidence type="ECO:0000256" key="3">
    <source>
        <dbReference type="ARBA" id="ARBA00022723"/>
    </source>
</evidence>
<reference evidence="7 8" key="1">
    <citation type="submission" date="2015-09" db="EMBL/GenBank/DDBJ databases">
        <title>Draft genome of a European isolate of the apple canker pathogen Neonectria ditissima.</title>
        <authorList>
            <person name="Gomez-Cortecero A."/>
            <person name="Harrison R.J."/>
            <person name="Armitage A.D."/>
        </authorList>
    </citation>
    <scope>NUCLEOTIDE SEQUENCE [LARGE SCALE GENOMIC DNA]</scope>
    <source>
        <strain evidence="7 8">R09/05</strain>
    </source>
</reference>
<comment type="cofactor">
    <cofactor evidence="1 5">
        <name>heme</name>
        <dbReference type="ChEBI" id="CHEBI:30413"/>
    </cofactor>
</comment>
<keyword evidence="3 5" id="KW-0479">Metal-binding</keyword>
<dbReference type="PRINTS" id="PR00463">
    <property type="entry name" value="EP450I"/>
</dbReference>
<dbReference type="InterPro" id="IPR002401">
    <property type="entry name" value="Cyt_P450_E_grp-I"/>
</dbReference>
<dbReference type="PROSITE" id="PS00086">
    <property type="entry name" value="CYTOCHROME_P450"/>
    <property type="match status" value="1"/>
</dbReference>
<dbReference type="GO" id="GO:0004497">
    <property type="term" value="F:monooxygenase activity"/>
    <property type="evidence" value="ECO:0007669"/>
    <property type="project" value="UniProtKB-KW"/>
</dbReference>
<keyword evidence="8" id="KW-1185">Reference proteome</keyword>
<protein>
    <recommendedName>
        <fullName evidence="9">Pisatin demethylase</fullName>
    </recommendedName>
</protein>
<dbReference type="PANTHER" id="PTHR24305">
    <property type="entry name" value="CYTOCHROME P450"/>
    <property type="match status" value="1"/>
</dbReference>
<evidence type="ECO:0000313" key="8">
    <source>
        <dbReference type="Proteomes" id="UP000050424"/>
    </source>
</evidence>
<keyword evidence="2 5" id="KW-0349">Heme</keyword>
<comment type="caution">
    <text evidence="7">The sequence shown here is derived from an EMBL/GenBank/DDBJ whole genome shotgun (WGS) entry which is preliminary data.</text>
</comment>
<feature type="binding site" description="axial binding residue" evidence="5">
    <location>
        <position position="364"/>
    </location>
    <ligand>
        <name>heme</name>
        <dbReference type="ChEBI" id="CHEBI:30413"/>
    </ligand>
    <ligandPart>
        <name>Fe</name>
        <dbReference type="ChEBI" id="CHEBI:18248"/>
    </ligandPart>
</feature>
<dbReference type="SUPFAM" id="SSF48264">
    <property type="entry name" value="Cytochrome P450"/>
    <property type="match status" value="1"/>
</dbReference>
<accession>A0A0P7ALE2</accession>
<keyword evidence="6" id="KW-0503">Monooxygenase</keyword>
<dbReference type="PANTHER" id="PTHR24305:SF190">
    <property type="entry name" value="P450, PUTATIVE (EUROFUNG)-RELATED"/>
    <property type="match status" value="1"/>
</dbReference>
<dbReference type="InterPro" id="IPR050121">
    <property type="entry name" value="Cytochrome_P450_monoxygenase"/>
</dbReference>
<dbReference type="GO" id="GO:0016705">
    <property type="term" value="F:oxidoreductase activity, acting on paired donors, with incorporation or reduction of molecular oxygen"/>
    <property type="evidence" value="ECO:0007669"/>
    <property type="project" value="InterPro"/>
</dbReference>
<evidence type="ECO:0000256" key="5">
    <source>
        <dbReference type="PIRSR" id="PIRSR602401-1"/>
    </source>
</evidence>
<dbReference type="InterPro" id="IPR001128">
    <property type="entry name" value="Cyt_P450"/>
</dbReference>
<gene>
    <name evidence="7" type="ORF">AK830_g11789</name>
</gene>
<evidence type="ECO:0000313" key="7">
    <source>
        <dbReference type="EMBL" id="KPM34793.1"/>
    </source>
</evidence>
<evidence type="ECO:0008006" key="9">
    <source>
        <dbReference type="Google" id="ProtNLM"/>
    </source>
</evidence>
<sequence>MADYIERDLSQAPMLFGRYSVSLYLCLVTTGPIVRIAPNEYSIDDPSAVQVIYGSRGRFTKSSWYDASEFPGQPNIFSDHNIERHAADDCTSILCARLDELAHAATLVDIGCWMQFYAFDVISKMTLDEPFGCLTTGKDFKGIIHTLESSLFYAARVGIYSFLHPVLFWFSMLVNAKGMDNEVKNDAEDFITKFQRIRQENPEKINKDDIISSAVANISAGSDTTSISLTSVIYNLCKFLDVLAKLRNELEDAVTAGDITDPITFKQAQNLPYLQAVVKEALRIHPATGLTLGRVVPEGGATIAKRFFPAGTTVGINAWVAGRNKVVYGEDVEVFRPERWLEDMETVKRREAYFMTFGSGPRTCFGKNISLLEMVKVIPVLVLNYDFKAEFQGRPYRTENVWFVKQKDFRCQVIKRHFTHTSQAFDPPGSE</sequence>